<protein>
    <submittedName>
        <fullName evidence="2">Uncharacterized protein</fullName>
    </submittedName>
</protein>
<name>A1ZHY3_MICM2</name>
<feature type="region of interest" description="Disordered" evidence="1">
    <location>
        <begin position="8"/>
        <end position="49"/>
    </location>
</feature>
<accession>A1ZHY3</accession>
<proteinExistence type="predicted"/>
<keyword evidence="3" id="KW-1185">Reference proteome</keyword>
<organism evidence="2 3">
    <name type="scientific">Microscilla marina ATCC 23134</name>
    <dbReference type="NCBI Taxonomy" id="313606"/>
    <lineage>
        <taxon>Bacteria</taxon>
        <taxon>Pseudomonadati</taxon>
        <taxon>Bacteroidota</taxon>
        <taxon>Cytophagia</taxon>
        <taxon>Cytophagales</taxon>
        <taxon>Microscillaceae</taxon>
        <taxon>Microscilla</taxon>
    </lineage>
</organism>
<comment type="caution">
    <text evidence="2">The sequence shown here is derived from an EMBL/GenBank/DDBJ whole genome shotgun (WGS) entry which is preliminary data.</text>
</comment>
<sequence>MLLFLAACGGGGSKENSTGEDSSTTKTDTASTTQTNEPSAEEKAKKDFEENTLKKYPEISENLVRKWKEISFEHKDGSIENVEKANDYLIFKKDGTFEEYFHSDKKIEAGRWRLVKEGKAVHLTSTEHRVMQDVERDIVELTPEKFVWLDNIKKKSTFKAVTNEGPGSTTDKAAEKPAKTKD</sequence>
<evidence type="ECO:0000313" key="3">
    <source>
        <dbReference type="Proteomes" id="UP000004095"/>
    </source>
</evidence>
<dbReference type="AlphaFoldDB" id="A1ZHY3"/>
<feature type="compositionally biased region" description="Basic and acidic residues" evidence="1">
    <location>
        <begin position="40"/>
        <end position="49"/>
    </location>
</feature>
<dbReference type="Proteomes" id="UP000004095">
    <property type="component" value="Unassembled WGS sequence"/>
</dbReference>
<feature type="region of interest" description="Disordered" evidence="1">
    <location>
        <begin position="159"/>
        <end position="182"/>
    </location>
</feature>
<feature type="compositionally biased region" description="Basic and acidic residues" evidence="1">
    <location>
        <begin position="172"/>
        <end position="182"/>
    </location>
</feature>
<reference evidence="2 3" key="1">
    <citation type="submission" date="2007-01" db="EMBL/GenBank/DDBJ databases">
        <authorList>
            <person name="Haygood M."/>
            <person name="Podell S."/>
            <person name="Anderson C."/>
            <person name="Hopkinson B."/>
            <person name="Roe K."/>
            <person name="Barbeau K."/>
            <person name="Gaasterland T."/>
            <person name="Ferriera S."/>
            <person name="Johnson J."/>
            <person name="Kravitz S."/>
            <person name="Beeson K."/>
            <person name="Sutton G."/>
            <person name="Rogers Y.-H."/>
            <person name="Friedman R."/>
            <person name="Frazier M."/>
            <person name="Venter J.C."/>
        </authorList>
    </citation>
    <scope>NUCLEOTIDE SEQUENCE [LARGE SCALE GENOMIC DNA]</scope>
    <source>
        <strain evidence="2 3">ATCC 23134</strain>
    </source>
</reference>
<feature type="compositionally biased region" description="Low complexity" evidence="1">
    <location>
        <begin position="22"/>
        <end position="35"/>
    </location>
</feature>
<dbReference type="EMBL" id="AAWS01000008">
    <property type="protein sequence ID" value="EAY30140.1"/>
    <property type="molecule type" value="Genomic_DNA"/>
</dbReference>
<evidence type="ECO:0000256" key="1">
    <source>
        <dbReference type="SAM" id="MobiDB-lite"/>
    </source>
</evidence>
<gene>
    <name evidence="2" type="ORF">M23134_05473</name>
</gene>
<evidence type="ECO:0000313" key="2">
    <source>
        <dbReference type="EMBL" id="EAY30140.1"/>
    </source>
</evidence>